<dbReference type="OrthoDB" id="5101788at2759"/>
<keyword evidence="3" id="KW-1185">Reference proteome</keyword>
<evidence type="ECO:0000313" key="2">
    <source>
        <dbReference type="EMBL" id="PTD07515.1"/>
    </source>
</evidence>
<name>A0A2T4GVF5_FUSCU</name>
<dbReference type="OMA" id="QPDNGFQ"/>
<dbReference type="EMBL" id="PVEM01000006">
    <property type="protein sequence ID" value="PTD07515.1"/>
    <property type="molecule type" value="Genomic_DNA"/>
</dbReference>
<comment type="caution">
    <text evidence="2">The sequence shown here is derived from an EMBL/GenBank/DDBJ whole genome shotgun (WGS) entry which is preliminary data.</text>
</comment>
<dbReference type="AlphaFoldDB" id="A0A2T4GVF5"/>
<dbReference type="Proteomes" id="UP000241587">
    <property type="component" value="Unassembled WGS sequence"/>
</dbReference>
<feature type="region of interest" description="Disordered" evidence="1">
    <location>
        <begin position="1"/>
        <end position="39"/>
    </location>
</feature>
<organism evidence="2 3">
    <name type="scientific">Fusarium culmorum</name>
    <dbReference type="NCBI Taxonomy" id="5516"/>
    <lineage>
        <taxon>Eukaryota</taxon>
        <taxon>Fungi</taxon>
        <taxon>Dikarya</taxon>
        <taxon>Ascomycota</taxon>
        <taxon>Pezizomycotina</taxon>
        <taxon>Sordariomycetes</taxon>
        <taxon>Hypocreomycetidae</taxon>
        <taxon>Hypocreales</taxon>
        <taxon>Nectriaceae</taxon>
        <taxon>Fusarium</taxon>
    </lineage>
</organism>
<sequence length="83" mass="9002">MEGFQPDNGFQQGGVEQGGFQHTSGKGFSSTSNEVPVQDSDIEVLPKAIDEEKARIAEADDLIKKLEFMPVAMNDPGLSNNDF</sequence>
<feature type="compositionally biased region" description="Polar residues" evidence="1">
    <location>
        <begin position="22"/>
        <end position="35"/>
    </location>
</feature>
<evidence type="ECO:0000256" key="1">
    <source>
        <dbReference type="SAM" id="MobiDB-lite"/>
    </source>
</evidence>
<evidence type="ECO:0000313" key="3">
    <source>
        <dbReference type="Proteomes" id="UP000241587"/>
    </source>
</evidence>
<gene>
    <name evidence="2" type="ORF">FCULG_00007107</name>
</gene>
<accession>A0A2T4GVF5</accession>
<protein>
    <submittedName>
        <fullName evidence="2">Uncharacterized protein</fullName>
    </submittedName>
</protein>
<proteinExistence type="predicted"/>
<reference evidence="2 3" key="1">
    <citation type="submission" date="2018-02" db="EMBL/GenBank/DDBJ databases">
        <title>Fusarium culmorum secondary metabolites in fungal-bacterial-plant interactions.</title>
        <authorList>
            <person name="Schmidt R."/>
        </authorList>
    </citation>
    <scope>NUCLEOTIDE SEQUENCE [LARGE SCALE GENOMIC DNA]</scope>
    <source>
        <strain evidence="2 3">PV</strain>
    </source>
</reference>